<protein>
    <submittedName>
        <fullName evidence="7">ABC transporter permease subunit</fullName>
    </submittedName>
</protein>
<evidence type="ECO:0000256" key="4">
    <source>
        <dbReference type="ARBA" id="ARBA00023136"/>
    </source>
</evidence>
<gene>
    <name evidence="7" type="ORF">G3M56_006715</name>
</gene>
<dbReference type="Pfam" id="PF00528">
    <property type="entry name" value="BPD_transp_1"/>
    <property type="match status" value="1"/>
</dbReference>
<evidence type="ECO:0000259" key="6">
    <source>
        <dbReference type="PROSITE" id="PS50928"/>
    </source>
</evidence>
<comment type="similarity">
    <text evidence="5">Belongs to the binding-protein-dependent transport system permease family.</text>
</comment>
<feature type="transmembrane region" description="Helical" evidence="5">
    <location>
        <begin position="405"/>
        <end position="430"/>
    </location>
</feature>
<name>A0A7T7F3T1_9BACT</name>
<dbReference type="CDD" id="cd06261">
    <property type="entry name" value="TM_PBP2"/>
    <property type="match status" value="1"/>
</dbReference>
<feature type="transmembrane region" description="Helical" evidence="5">
    <location>
        <begin position="593"/>
        <end position="613"/>
    </location>
</feature>
<dbReference type="Proteomes" id="UP000475117">
    <property type="component" value="Chromosome"/>
</dbReference>
<dbReference type="Gene3D" id="1.10.3720.10">
    <property type="entry name" value="MetI-like"/>
    <property type="match status" value="1"/>
</dbReference>
<feature type="transmembrane region" description="Helical" evidence="5">
    <location>
        <begin position="540"/>
        <end position="560"/>
    </location>
</feature>
<dbReference type="InterPro" id="IPR035906">
    <property type="entry name" value="MetI-like_sf"/>
</dbReference>
<keyword evidence="5" id="KW-0813">Transport</keyword>
<keyword evidence="8" id="KW-1185">Reference proteome</keyword>
<dbReference type="GO" id="GO:0005886">
    <property type="term" value="C:plasma membrane"/>
    <property type="evidence" value="ECO:0007669"/>
    <property type="project" value="UniProtKB-SubCell"/>
</dbReference>
<dbReference type="RefSeq" id="WP_235203627.1">
    <property type="nucleotide sequence ID" value="NZ_CP066776.1"/>
</dbReference>
<dbReference type="GO" id="GO:0055085">
    <property type="term" value="P:transmembrane transport"/>
    <property type="evidence" value="ECO:0007669"/>
    <property type="project" value="InterPro"/>
</dbReference>
<dbReference type="PROSITE" id="PS50928">
    <property type="entry name" value="ABC_TM1"/>
    <property type="match status" value="1"/>
</dbReference>
<dbReference type="PANTHER" id="PTHR43470">
    <property type="entry name" value="PHOSPHATE TRANSPORT SYSTEM PERMEASE PROTEIN PSTA-RELATED"/>
    <property type="match status" value="1"/>
</dbReference>
<keyword evidence="4 5" id="KW-0472">Membrane</keyword>
<organism evidence="7 8">
    <name type="scientific">Sulfuriroseicoccus oceanibius</name>
    <dbReference type="NCBI Taxonomy" id="2707525"/>
    <lineage>
        <taxon>Bacteria</taxon>
        <taxon>Pseudomonadati</taxon>
        <taxon>Verrucomicrobiota</taxon>
        <taxon>Verrucomicrobiia</taxon>
        <taxon>Verrucomicrobiales</taxon>
        <taxon>Verrucomicrobiaceae</taxon>
        <taxon>Sulfuriroseicoccus</taxon>
    </lineage>
</organism>
<keyword evidence="2 5" id="KW-0812">Transmembrane</keyword>
<feature type="domain" description="ABC transmembrane type-1" evidence="6">
    <location>
        <begin position="405"/>
        <end position="695"/>
    </location>
</feature>
<evidence type="ECO:0000256" key="5">
    <source>
        <dbReference type="RuleBase" id="RU363032"/>
    </source>
</evidence>
<dbReference type="AlphaFoldDB" id="A0A7T7F3T1"/>
<dbReference type="KEGG" id="soa:G3M56_006715"/>
<evidence type="ECO:0000256" key="2">
    <source>
        <dbReference type="ARBA" id="ARBA00022692"/>
    </source>
</evidence>
<evidence type="ECO:0000313" key="8">
    <source>
        <dbReference type="Proteomes" id="UP000475117"/>
    </source>
</evidence>
<comment type="subcellular location">
    <subcellularLocation>
        <location evidence="1 5">Cell membrane</location>
        <topology evidence="1 5">Multi-pass membrane protein</topology>
    </subcellularLocation>
</comment>
<proteinExistence type="inferred from homology"/>
<feature type="transmembrane region" description="Helical" evidence="5">
    <location>
        <begin position="22"/>
        <end position="43"/>
    </location>
</feature>
<evidence type="ECO:0000256" key="3">
    <source>
        <dbReference type="ARBA" id="ARBA00022989"/>
    </source>
</evidence>
<keyword evidence="3 5" id="KW-1133">Transmembrane helix</keyword>
<feature type="transmembrane region" description="Helical" evidence="5">
    <location>
        <begin position="678"/>
        <end position="698"/>
    </location>
</feature>
<dbReference type="EMBL" id="CP066776">
    <property type="protein sequence ID" value="QQL46261.1"/>
    <property type="molecule type" value="Genomic_DNA"/>
</dbReference>
<sequence>MSQAPSNVPFVGRKKQGRSKELTVRGLFIAATYFILLCAAFIFGKIIYQGTPVLWQYGSHFLTRSPETLVVSEFDQSKGIRMQKEDFEVLGIYNPDFEPANLTESTETSTLEVFELAAGSHLIMDGWLSTLEEHNDDLYVNFNQRSKDTTLAIGFENDTTLVFDEATWQQIGAGVESSLELKANEPLVLENTVHDIVVPAGRTTLTKSTLTALDPTELIFIVQGIPAEDDPESTPFEVEIPSEQSLRFSDDLFEQVTDTDQPLPVASSTASEVTETRRKVIVSAGRYQLPFDLAFTIKATNPGANIGLRQSSPDGVIVADFDKPVTLVLPQNELAGFQADQPHIPLTSKGTRTTTRDLVTFDIPEPVDLSMPNRERVAMAELNDSLKIANEDTYSYSGGGVLGPLVGTALLVTLCITVALFVGISAAVFLNEYSKDGVYLKSVRLAMLNLAGVPSIIFGLFGLGLFVLLAPRLTSTPNSKDAFRIPLWPAIEQPSLRKAERDSIMIFEKGTSTSEATTAATVAGAKQFYTGRTYLSFEGWGTSILAGGLTLAIMVLPVIITSCEESLRAVPMGFREASLALGASKWQAIRTAVLPYAFPGILTASVLGITRVAGETAPIMFTAAVAARSELPWEGIGNDGLLSGIESFFFQSVQALPYHIYTVAGRIPQSEFTEPMQYGSTLLFLLVVMLFAGLSVWLRIRARKKLSW</sequence>
<reference evidence="7 8" key="1">
    <citation type="submission" date="2020-12" db="EMBL/GenBank/DDBJ databases">
        <title>Sulforoseuscoccus oceanibium gen. nov., sp. nov., a representative of the phylum Verrucomicrobia with special cytoplasmic membrane, and proposal of Sulforoseuscoccusaceae fam. nov.</title>
        <authorList>
            <person name="Xi F."/>
        </authorList>
    </citation>
    <scope>NUCLEOTIDE SEQUENCE [LARGE SCALE GENOMIC DNA]</scope>
    <source>
        <strain evidence="7 8">T37</strain>
    </source>
</reference>
<feature type="transmembrane region" description="Helical" evidence="5">
    <location>
        <begin position="450"/>
        <end position="470"/>
    </location>
</feature>
<accession>A0A7T7F3T1</accession>
<evidence type="ECO:0000313" key="7">
    <source>
        <dbReference type="EMBL" id="QQL46261.1"/>
    </source>
</evidence>
<dbReference type="InterPro" id="IPR000515">
    <property type="entry name" value="MetI-like"/>
</dbReference>
<dbReference type="PANTHER" id="PTHR43470:SF3">
    <property type="entry name" value="PHOSPHATE TRANSPORT SYSTEM PERMEASE PROTEIN PSTA-RELATED"/>
    <property type="match status" value="1"/>
</dbReference>
<evidence type="ECO:0000256" key="1">
    <source>
        <dbReference type="ARBA" id="ARBA00004651"/>
    </source>
</evidence>
<dbReference type="SUPFAM" id="SSF161098">
    <property type="entry name" value="MetI-like"/>
    <property type="match status" value="1"/>
</dbReference>